<feature type="compositionally biased region" description="Low complexity" evidence="1">
    <location>
        <begin position="157"/>
        <end position="168"/>
    </location>
</feature>
<dbReference type="Proteomes" id="UP000694395">
    <property type="component" value="Chromosome 7"/>
</dbReference>
<evidence type="ECO:0000256" key="1">
    <source>
        <dbReference type="SAM" id="MobiDB-lite"/>
    </source>
</evidence>
<evidence type="ECO:0000313" key="2">
    <source>
        <dbReference type="Ensembl" id="ENSOMYP00000141156.1"/>
    </source>
</evidence>
<reference evidence="2" key="1">
    <citation type="submission" date="2020-07" db="EMBL/GenBank/DDBJ databases">
        <title>A long reads based de novo assembly of the rainbow trout Arlee double haploid line genome.</title>
        <authorList>
            <person name="Gao G."/>
            <person name="Palti Y."/>
        </authorList>
    </citation>
    <scope>NUCLEOTIDE SEQUENCE [LARGE SCALE GENOMIC DNA]</scope>
</reference>
<accession>A0A8K9XZ70</accession>
<dbReference type="AlphaFoldDB" id="A0A8K9XZ70"/>
<keyword evidence="3" id="KW-1185">Reference proteome</keyword>
<dbReference type="GeneTree" id="ENSGT01150000287052"/>
<name>A0A8K9XZ70_ONCMY</name>
<dbReference type="Ensembl" id="ENSOMYT00000140327.1">
    <property type="protein sequence ID" value="ENSOMYP00000141156.1"/>
    <property type="gene ID" value="ENSOMYG00000055564.1"/>
</dbReference>
<reference evidence="2" key="3">
    <citation type="submission" date="2025-09" db="UniProtKB">
        <authorList>
            <consortium name="Ensembl"/>
        </authorList>
    </citation>
    <scope>IDENTIFICATION</scope>
</reference>
<sequence length="417" mass="46696">MQAVLLNVTQSNTVLLKILQTKENQLVNTMTKLDDKSAELIEVADQMNDKRTRVMKMEILISKQAEEISSLNLSLRTQDLYLHTMTDKFETERSKSDTHVSKISTLSAQVDSAMQQNTTLRYHLEEIQNGHAPQRDYLSKQPEPCTQRSEDDRFQTLPPLSVPQSSPLGHSALSNMAPLGQHSQSLASPLGLSALSNMAPLGQHSQSLASPLGLSAPFSPQDEANPLRPLDAEYLDKLVKNFTTFNPVPGQPNDTETFLADIEDALDGYPNATGSDRVYLLKRMSNRHVTRFIRLQQQHVLNDYAKLATALKLEISGSATRKHDSSLANTVKQARNEHPQAYYHRLRSAYFGLLTETAMKDLLPFEQMFLSNMYPTFITYLGPAAHLELSILQLREHASTAFEASKARNAKSPDHRV</sequence>
<feature type="region of interest" description="Disordered" evidence="1">
    <location>
        <begin position="131"/>
        <end position="176"/>
    </location>
</feature>
<protein>
    <submittedName>
        <fullName evidence="2">Uncharacterized protein</fullName>
    </submittedName>
</protein>
<evidence type="ECO:0000313" key="3">
    <source>
        <dbReference type="Proteomes" id="UP000694395"/>
    </source>
</evidence>
<proteinExistence type="predicted"/>
<organism evidence="2 3">
    <name type="scientific">Oncorhynchus mykiss</name>
    <name type="common">Rainbow trout</name>
    <name type="synonym">Salmo gairdneri</name>
    <dbReference type="NCBI Taxonomy" id="8022"/>
    <lineage>
        <taxon>Eukaryota</taxon>
        <taxon>Metazoa</taxon>
        <taxon>Chordata</taxon>
        <taxon>Craniata</taxon>
        <taxon>Vertebrata</taxon>
        <taxon>Euteleostomi</taxon>
        <taxon>Actinopterygii</taxon>
        <taxon>Neopterygii</taxon>
        <taxon>Teleostei</taxon>
        <taxon>Protacanthopterygii</taxon>
        <taxon>Salmoniformes</taxon>
        <taxon>Salmonidae</taxon>
        <taxon>Salmoninae</taxon>
        <taxon>Oncorhynchus</taxon>
    </lineage>
</organism>
<reference evidence="2" key="2">
    <citation type="submission" date="2025-08" db="UniProtKB">
        <authorList>
            <consortium name="Ensembl"/>
        </authorList>
    </citation>
    <scope>IDENTIFICATION</scope>
</reference>